<evidence type="ECO:0000313" key="9">
    <source>
        <dbReference type="Proteomes" id="UP000887566"/>
    </source>
</evidence>
<sequence length="212" mass="23730">MEESLDKAKGWVKSLWTTRTPGRDAVHSGANLVTVDQLPLYGKEEKITAYRFIEDKPLPTQQYVSEIRQSTQHGYEAFMVRFGSVQRAVNSATNCYIQVRDYVKREGTVLPKAMAITLGGMAGFLLGMRRGAFKRVTYSAVGMGSMAAFCYPHETVDLLRSSSAYAAKQWSDFQHPPLPPKVEEKKIDLSPPPNINPNENIDMYSTRSTTIS</sequence>
<protein>
    <recommendedName>
        <fullName evidence="7">MICOS complex subunit</fullName>
    </recommendedName>
</protein>
<dbReference type="WBParaSite" id="PSAMB.scaffold1405size31892.g12875.t1">
    <property type="protein sequence ID" value="PSAMB.scaffold1405size31892.g12875.t1"/>
    <property type="gene ID" value="PSAMB.scaffold1405size31892.g12875"/>
</dbReference>
<dbReference type="GO" id="GO:0061617">
    <property type="term" value="C:MICOS complex"/>
    <property type="evidence" value="ECO:0007669"/>
    <property type="project" value="UniProtKB-UniRule"/>
</dbReference>
<dbReference type="GO" id="GO:0042407">
    <property type="term" value="P:cristae formation"/>
    <property type="evidence" value="ECO:0007669"/>
    <property type="project" value="InterPro"/>
</dbReference>
<keyword evidence="4" id="KW-1133">Transmembrane helix</keyword>
<comment type="similarity">
    <text evidence="2">Belongs to the apolipoprotein O/MICOS complex subunit Mic27 family.</text>
</comment>
<feature type="compositionally biased region" description="Polar residues" evidence="8">
    <location>
        <begin position="203"/>
        <end position="212"/>
    </location>
</feature>
<reference evidence="10" key="1">
    <citation type="submission" date="2022-11" db="UniProtKB">
        <authorList>
            <consortium name="WormBaseParasite"/>
        </authorList>
    </citation>
    <scope>IDENTIFICATION</scope>
</reference>
<evidence type="ECO:0000256" key="2">
    <source>
        <dbReference type="ARBA" id="ARBA00010904"/>
    </source>
</evidence>
<keyword evidence="9" id="KW-1185">Reference proteome</keyword>
<evidence type="ECO:0000256" key="6">
    <source>
        <dbReference type="ARBA" id="ARBA00023136"/>
    </source>
</evidence>
<name>A0A914V024_9BILA</name>
<proteinExistence type="inferred from homology"/>
<keyword evidence="6" id="KW-0472">Membrane</keyword>
<evidence type="ECO:0000313" key="10">
    <source>
        <dbReference type="WBParaSite" id="PSAMB.scaffold1405size31892.g12875.t1"/>
    </source>
</evidence>
<dbReference type="InterPro" id="IPR033182">
    <property type="entry name" value="MIC26/MIC27_animal"/>
</dbReference>
<evidence type="ECO:0000256" key="1">
    <source>
        <dbReference type="ARBA" id="ARBA00004325"/>
    </source>
</evidence>
<keyword evidence="5 7" id="KW-0496">Mitochondrion</keyword>
<dbReference type="PANTHER" id="PTHR14564">
    <property type="entry name" value="MICOS COMPLEX SUBUNIT MIC26 / MIC27 FAMILY MEMBER"/>
    <property type="match status" value="1"/>
</dbReference>
<evidence type="ECO:0000256" key="8">
    <source>
        <dbReference type="SAM" id="MobiDB-lite"/>
    </source>
</evidence>
<organism evidence="9 10">
    <name type="scientific">Plectus sambesii</name>
    <dbReference type="NCBI Taxonomy" id="2011161"/>
    <lineage>
        <taxon>Eukaryota</taxon>
        <taxon>Metazoa</taxon>
        <taxon>Ecdysozoa</taxon>
        <taxon>Nematoda</taxon>
        <taxon>Chromadorea</taxon>
        <taxon>Plectida</taxon>
        <taxon>Plectina</taxon>
        <taxon>Plectoidea</taxon>
        <taxon>Plectidae</taxon>
        <taxon>Plectus</taxon>
    </lineage>
</organism>
<evidence type="ECO:0000256" key="3">
    <source>
        <dbReference type="ARBA" id="ARBA00022692"/>
    </source>
</evidence>
<evidence type="ECO:0000256" key="4">
    <source>
        <dbReference type="ARBA" id="ARBA00022989"/>
    </source>
</evidence>
<accession>A0A914V024</accession>
<keyword evidence="7" id="KW-0999">Mitochondrion inner membrane</keyword>
<dbReference type="Proteomes" id="UP000887566">
    <property type="component" value="Unplaced"/>
</dbReference>
<feature type="region of interest" description="Disordered" evidence="8">
    <location>
        <begin position="181"/>
        <end position="212"/>
    </location>
</feature>
<comment type="subunit">
    <text evidence="7">Component of the mitochondrial contact site and cristae organizing system (MICOS) complex.</text>
</comment>
<dbReference type="InterPro" id="IPR019166">
    <property type="entry name" value="MIC26/MIC27"/>
</dbReference>
<dbReference type="Pfam" id="PF09769">
    <property type="entry name" value="ApoO"/>
    <property type="match status" value="1"/>
</dbReference>
<comment type="function">
    <text evidence="7">Component of the MICOS complex, a large protein complex of the mitochondrial inner membrane that plays crucial roles in the maintenance of crista junctions, inner membrane architecture, and formation of contact sites to the outer membrane.</text>
</comment>
<evidence type="ECO:0000256" key="7">
    <source>
        <dbReference type="RuleBase" id="RU363021"/>
    </source>
</evidence>
<evidence type="ECO:0000256" key="5">
    <source>
        <dbReference type="ARBA" id="ARBA00023128"/>
    </source>
</evidence>
<dbReference type="AlphaFoldDB" id="A0A914V024"/>
<comment type="subcellular location">
    <subcellularLocation>
        <location evidence="7">Mitochondrion inner membrane</location>
    </subcellularLocation>
    <subcellularLocation>
        <location evidence="1">Mitochondrion membrane</location>
    </subcellularLocation>
</comment>
<keyword evidence="3" id="KW-0812">Transmembrane</keyword>